<dbReference type="OrthoDB" id="6157808at2"/>
<comment type="caution">
    <text evidence="1">The sequence shown here is derived from an EMBL/GenBank/DDBJ whole genome shotgun (WGS) entry which is preliminary data.</text>
</comment>
<accession>A0A1E7W4Q9</accession>
<keyword evidence="2" id="KW-1185">Reference proteome</keyword>
<protein>
    <submittedName>
        <fullName evidence="1">Uncharacterized protein</fullName>
    </submittedName>
</protein>
<gene>
    <name evidence="1" type="ORF">DUPY_53380</name>
</gene>
<dbReference type="RefSeq" id="WP_070252293.1">
    <property type="nucleotide sequence ID" value="NZ_LROM01000156.1"/>
</dbReference>
<organism evidence="1 2">
    <name type="scientific">Duganella phyllosphaerae</name>
    <dbReference type="NCBI Taxonomy" id="762836"/>
    <lineage>
        <taxon>Bacteria</taxon>
        <taxon>Pseudomonadati</taxon>
        <taxon>Pseudomonadota</taxon>
        <taxon>Betaproteobacteria</taxon>
        <taxon>Burkholderiales</taxon>
        <taxon>Oxalobacteraceae</taxon>
        <taxon>Telluria group</taxon>
        <taxon>Duganella</taxon>
    </lineage>
</organism>
<proteinExistence type="predicted"/>
<dbReference type="PATRIC" id="fig|762836.4.peg.5483"/>
<dbReference type="EMBL" id="LROM01000156">
    <property type="protein sequence ID" value="OEZ90731.1"/>
    <property type="molecule type" value="Genomic_DNA"/>
</dbReference>
<evidence type="ECO:0000313" key="1">
    <source>
        <dbReference type="EMBL" id="OEZ90731.1"/>
    </source>
</evidence>
<name>A0A1E7W4Q9_9BURK</name>
<dbReference type="Proteomes" id="UP000175989">
    <property type="component" value="Unassembled WGS sequence"/>
</dbReference>
<evidence type="ECO:0000313" key="2">
    <source>
        <dbReference type="Proteomes" id="UP000175989"/>
    </source>
</evidence>
<reference evidence="2" key="1">
    <citation type="journal article" date="2016" name="Front. Microbiol.">
        <title>Molecular Keys to the Janthinobacterium and Duganella spp. Interaction with the Plant Pathogen Fusarium graminearum.</title>
        <authorList>
            <person name="Haack F.S."/>
            <person name="Poehlein A."/>
            <person name="Kroger C."/>
            <person name="Voigt C.A."/>
            <person name="Piepenbring M."/>
            <person name="Bode H.B."/>
            <person name="Daniel R."/>
            <person name="Schafer W."/>
            <person name="Streit W.R."/>
        </authorList>
    </citation>
    <scope>NUCLEOTIDE SEQUENCE [LARGE SCALE GENOMIC DNA]</scope>
    <source>
        <strain evidence="2">T54</strain>
    </source>
</reference>
<dbReference type="AlphaFoldDB" id="A0A1E7W4Q9"/>
<sequence length="284" mass="30574">MNNLRILHDNAIDRAVLTASSQAGALGPGNLQRDERSAVLRAVGTSVTITATWPTQELIACAAPIRSNMNSSARMRVRGYERVGDAAPVLDTGVILPCPEAPLDPADFGVMPLGWNAYQFGGVNTWARGGGADGVAWFEPVLVRQLVIDLSSVDNPDGYIELSRLVAGMYWAPEYNPSYGASLATVDTSEGYRTAAGAAKTNVGTRHRLLNINLEFLTPSDRARLARIVDECGTVRPLLCSLFPEHADPVLEQQHMVYGRVANIDAISASSFDIYSAPLQIEGY</sequence>